<feature type="domain" description="C2H2-type" evidence="21">
    <location>
        <begin position="298"/>
        <end position="326"/>
    </location>
</feature>
<keyword evidence="8 18" id="KW-0863">Zinc-finger</keyword>
<evidence type="ECO:0000313" key="22">
    <source>
        <dbReference type="Proteomes" id="UP000504632"/>
    </source>
</evidence>
<keyword evidence="13" id="KW-0206">Cytoskeleton</keyword>
<evidence type="ECO:0000256" key="3">
    <source>
        <dbReference type="ARBA" id="ARBA00004123"/>
    </source>
</evidence>
<dbReference type="PROSITE" id="PS00028">
    <property type="entry name" value="ZINC_FINGER_C2H2_1"/>
    <property type="match status" value="1"/>
</dbReference>
<feature type="compositionally biased region" description="Basic and acidic residues" evidence="20">
    <location>
        <begin position="900"/>
        <end position="910"/>
    </location>
</feature>
<feature type="coiled-coil region" evidence="19">
    <location>
        <begin position="414"/>
        <end position="528"/>
    </location>
</feature>
<reference evidence="23" key="1">
    <citation type="submission" date="2025-08" db="UniProtKB">
        <authorList>
            <consortium name="RefSeq"/>
        </authorList>
    </citation>
    <scope>IDENTIFICATION</scope>
</reference>
<dbReference type="InterPro" id="IPR036236">
    <property type="entry name" value="Znf_C2H2_sf"/>
</dbReference>
<organism evidence="22 23">
    <name type="scientific">Chanos chanos</name>
    <name type="common">Milkfish</name>
    <name type="synonym">Mugil chanos</name>
    <dbReference type="NCBI Taxonomy" id="29144"/>
    <lineage>
        <taxon>Eukaryota</taxon>
        <taxon>Metazoa</taxon>
        <taxon>Chordata</taxon>
        <taxon>Craniata</taxon>
        <taxon>Vertebrata</taxon>
        <taxon>Euteleostomi</taxon>
        <taxon>Actinopterygii</taxon>
        <taxon>Neopterygii</taxon>
        <taxon>Teleostei</taxon>
        <taxon>Ostariophysi</taxon>
        <taxon>Gonorynchiformes</taxon>
        <taxon>Chanidae</taxon>
        <taxon>Chanos</taxon>
    </lineage>
</organism>
<evidence type="ECO:0000256" key="10">
    <source>
        <dbReference type="ARBA" id="ARBA00022833"/>
    </source>
</evidence>
<evidence type="ECO:0000256" key="7">
    <source>
        <dbReference type="ARBA" id="ARBA00022723"/>
    </source>
</evidence>
<evidence type="ECO:0000256" key="9">
    <source>
        <dbReference type="ARBA" id="ARBA00022794"/>
    </source>
</evidence>
<feature type="compositionally biased region" description="Acidic residues" evidence="20">
    <location>
        <begin position="937"/>
        <end position="949"/>
    </location>
</feature>
<feature type="compositionally biased region" description="Basic and acidic residues" evidence="20">
    <location>
        <begin position="922"/>
        <end position="934"/>
    </location>
</feature>
<sequence length="1021" mass="114234">MSPVRSVNDIDEIAATESLGQGLTTLEAQSAVCLYPTPGHLAPAGPANPGKTLPLLPHVPSPSPAAAAPTDCDEQLLECGARYVTSPHLELHQPFYNNIYYAYPPDTQGTHSSAGIPSLLNSPQSQPSSGSQTGPRPASAMSGPSTSTPVTMTIAPFKFRARRESVDWRRIGAVDVDRVAAELDFHTLQEHITAVTFCSVEGERCPRCNSAADPALLKLFRLAQLTVEYLLHSQDCLALSLQASEERIQVEVREKEQLQAQLLKQGQEVKTLKEELKQRKKIIASQQAMISAGMANYHKCQHCDKAFMNSSFLQSHMQRRHPEEYDIKLMTDNQKKLQSMKFQEEINKLKEQLTLTRSQLETQQQVYMNKLSQEKDLGQKQEEFMKQLEIWKEDERVRLNRQMDDFRESCHQEADSLHKRNLNLEKQLSKVQEANRKLEERILAMQDGTAKVTETQHQQEVIKLQQKFQKQEEKWVTKMQKVKEEHEVEKNQLRNEMSQLRSSFLEEMDEARRQVKDLDLKLKEQGEIIASQNSQMKHISLNPPTIVVQREGRPTPVPAAPEPKPQMVVCEQSSSVHKLDPIVELSEEERDSSSVSEKQTKVRQQELEQLMKKPGLRRDMRQVVQQNLQDKLLSLGVQPGVNGLAKGTYKTAMAKVLSARRTVAREIPEYTRVQEDLRLQLEQRVKEKSAEPASKTKQSSQVVQARPRSSSLPSRVTRVASGPAPKQHLTPQPAPRSKTGTLAKAATPKTPPFSSDEDSEEEEEEEEDESDEEELPQRHKAPQSKLPQTKTTKVKSQPATPPRHTVPQATSTPHATRQHHPTAHRTSTARHTTTQRPPAPQPASPAGAAVRTAVVAVESDGEWTEGSEMEELQQLRKHRDLNGNVERNVHDTVVKNLTRSLEKQLEERGPKKPAGGVNTVPIKKDAVKELRHSGMNENDDDDDDDDDWDISSLEDVPAIPKPSQSPGPVKKSLDKSLDTSTSVWGSSTGKGQKPGLTEAGTGSTLKSSLVSVSDWSDSDEI</sequence>
<evidence type="ECO:0000256" key="4">
    <source>
        <dbReference type="ARBA" id="ARBA00009131"/>
    </source>
</evidence>
<dbReference type="GO" id="GO:0005737">
    <property type="term" value="C:cytoplasm"/>
    <property type="evidence" value="ECO:0007669"/>
    <property type="project" value="UniProtKB-ARBA"/>
</dbReference>
<evidence type="ECO:0000256" key="15">
    <source>
        <dbReference type="ARBA" id="ARBA00023273"/>
    </source>
</evidence>
<dbReference type="Pfam" id="PF25977">
    <property type="entry name" value="DZIP1"/>
    <property type="match status" value="1"/>
</dbReference>
<dbReference type="Pfam" id="PF13815">
    <property type="entry name" value="Dzip-like_N"/>
    <property type="match status" value="1"/>
</dbReference>
<dbReference type="AlphaFoldDB" id="A0A6J2W0B3"/>
<dbReference type="InterPro" id="IPR051241">
    <property type="entry name" value="DZIP_RILPL"/>
</dbReference>
<feature type="coiled-coil region" evidence="19">
    <location>
        <begin position="241"/>
        <end position="275"/>
    </location>
</feature>
<dbReference type="InterPro" id="IPR032714">
    <property type="entry name" value="DZIP1_N"/>
</dbReference>
<evidence type="ECO:0000256" key="2">
    <source>
        <dbReference type="ARBA" id="ARBA00004120"/>
    </source>
</evidence>
<dbReference type="GeneID" id="115818385"/>
<feature type="compositionally biased region" description="Acidic residues" evidence="20">
    <location>
        <begin position="859"/>
        <end position="871"/>
    </location>
</feature>
<feature type="compositionally biased region" description="Polar residues" evidence="20">
    <location>
        <begin position="978"/>
        <end position="990"/>
    </location>
</feature>
<dbReference type="GO" id="GO:0008270">
    <property type="term" value="F:zinc ion binding"/>
    <property type="evidence" value="ECO:0007669"/>
    <property type="project" value="UniProtKB-KW"/>
</dbReference>
<dbReference type="OrthoDB" id="515971at2759"/>
<evidence type="ECO:0000256" key="6">
    <source>
        <dbReference type="ARBA" id="ARBA00022490"/>
    </source>
</evidence>
<evidence type="ECO:0000313" key="23">
    <source>
        <dbReference type="RefSeq" id="XP_030637608.1"/>
    </source>
</evidence>
<comment type="similarity">
    <text evidence="4">Belongs to the DZIP C2H2-type zinc-finger protein family.</text>
</comment>
<keyword evidence="12" id="KW-0969">Cilium</keyword>
<keyword evidence="14" id="KW-0539">Nucleus</keyword>
<dbReference type="GO" id="GO:0005634">
    <property type="term" value="C:nucleus"/>
    <property type="evidence" value="ECO:0007669"/>
    <property type="project" value="UniProtKB-SubCell"/>
</dbReference>
<dbReference type="PANTHER" id="PTHR21502:SF5">
    <property type="entry name" value="CILIUM ASSEMBLY PROTEIN DZIP1"/>
    <property type="match status" value="1"/>
</dbReference>
<dbReference type="CTD" id="22873"/>
<dbReference type="PROSITE" id="PS50157">
    <property type="entry name" value="ZINC_FINGER_C2H2_2"/>
    <property type="match status" value="1"/>
</dbReference>
<dbReference type="FunCoup" id="A0A6J2W0B3">
    <property type="interactions" value="599"/>
</dbReference>
<dbReference type="SUPFAM" id="SSF57667">
    <property type="entry name" value="beta-beta-alpha zinc fingers"/>
    <property type="match status" value="1"/>
</dbReference>
<evidence type="ECO:0000256" key="8">
    <source>
        <dbReference type="ARBA" id="ARBA00022771"/>
    </source>
</evidence>
<feature type="compositionally biased region" description="Acidic residues" evidence="20">
    <location>
        <begin position="755"/>
        <end position="774"/>
    </location>
</feature>
<comment type="subcellular location">
    <subcellularLocation>
        <location evidence="2">Cytoplasm</location>
        <location evidence="2">Cytoskeleton</location>
        <location evidence="2">Cilium basal body</location>
    </subcellularLocation>
    <subcellularLocation>
        <location evidence="1">Cytoplasm</location>
        <location evidence="1">Cytoskeleton</location>
        <location evidence="1">Microtubule organizing center</location>
        <location evidence="1">Centrosome</location>
        <location evidence="1">Centriole</location>
    </subcellularLocation>
    <subcellularLocation>
        <location evidence="3">Nucleus</location>
    </subcellularLocation>
</comment>
<proteinExistence type="inferred from homology"/>
<keyword evidence="15" id="KW-0966">Cell projection</keyword>
<feature type="coiled-coil region" evidence="19">
    <location>
        <begin position="339"/>
        <end position="366"/>
    </location>
</feature>
<dbReference type="GO" id="GO:0060271">
    <property type="term" value="P:cilium assembly"/>
    <property type="evidence" value="ECO:0007669"/>
    <property type="project" value="TreeGrafter"/>
</dbReference>
<gene>
    <name evidence="23" type="primary">dzip1</name>
</gene>
<feature type="region of interest" description="Disordered" evidence="20">
    <location>
        <begin position="686"/>
        <end position="1021"/>
    </location>
</feature>
<dbReference type="InterPro" id="IPR013087">
    <property type="entry name" value="Znf_C2H2_type"/>
</dbReference>
<feature type="compositionally biased region" description="Low complexity" evidence="20">
    <location>
        <begin position="824"/>
        <end position="834"/>
    </location>
</feature>
<name>A0A6J2W0B3_CHACN</name>
<keyword evidence="5" id="KW-0217">Developmental protein</keyword>
<evidence type="ECO:0000256" key="18">
    <source>
        <dbReference type="PROSITE-ProRule" id="PRU00042"/>
    </source>
</evidence>
<evidence type="ECO:0000259" key="21">
    <source>
        <dbReference type="PROSITE" id="PS50157"/>
    </source>
</evidence>
<feature type="compositionally biased region" description="Low complexity" evidence="20">
    <location>
        <begin position="844"/>
        <end position="857"/>
    </location>
</feature>
<keyword evidence="6" id="KW-0963">Cytoplasm</keyword>
<feature type="compositionally biased region" description="Polar residues" evidence="20">
    <location>
        <begin position="695"/>
        <end position="714"/>
    </location>
</feature>
<feature type="region of interest" description="Disordered" evidence="20">
    <location>
        <begin position="45"/>
        <end position="69"/>
    </location>
</feature>
<feature type="region of interest" description="Disordered" evidence="20">
    <location>
        <begin position="111"/>
        <end position="149"/>
    </location>
</feature>
<evidence type="ECO:0000256" key="14">
    <source>
        <dbReference type="ARBA" id="ARBA00023242"/>
    </source>
</evidence>
<keyword evidence="10" id="KW-0862">Zinc</keyword>
<evidence type="ECO:0000256" key="16">
    <source>
        <dbReference type="ARBA" id="ARBA00072553"/>
    </source>
</evidence>
<evidence type="ECO:0000256" key="12">
    <source>
        <dbReference type="ARBA" id="ARBA00023069"/>
    </source>
</evidence>
<dbReference type="RefSeq" id="XP_030637608.1">
    <property type="nucleotide sequence ID" value="XM_030781748.1"/>
</dbReference>
<dbReference type="FunFam" id="3.30.160.60:FF:001591">
    <property type="entry name" value="DAZ interacting zinc finger protein 1"/>
    <property type="match status" value="1"/>
</dbReference>
<protein>
    <recommendedName>
        <fullName evidence="16">Cilium assembly protein DZIP1</fullName>
    </recommendedName>
    <alternativeName>
        <fullName evidence="17">DAZ-interacting zinc finger protein 1</fullName>
    </alternativeName>
</protein>
<dbReference type="InterPro" id="IPR058883">
    <property type="entry name" value="DZIP1_dom"/>
</dbReference>
<evidence type="ECO:0000256" key="20">
    <source>
        <dbReference type="SAM" id="MobiDB-lite"/>
    </source>
</evidence>
<keyword evidence="22" id="KW-1185">Reference proteome</keyword>
<dbReference type="GO" id="GO:0005814">
    <property type="term" value="C:centriole"/>
    <property type="evidence" value="ECO:0007669"/>
    <property type="project" value="UniProtKB-SubCell"/>
</dbReference>
<accession>A0A6J2W0B3</accession>
<keyword evidence="11 19" id="KW-0175">Coiled coil</keyword>
<dbReference type="Gene3D" id="3.30.160.60">
    <property type="entry name" value="Classic Zinc Finger"/>
    <property type="match status" value="1"/>
</dbReference>
<evidence type="ECO:0000256" key="19">
    <source>
        <dbReference type="SAM" id="Coils"/>
    </source>
</evidence>
<dbReference type="GO" id="GO:0007507">
    <property type="term" value="P:heart development"/>
    <property type="evidence" value="ECO:0007669"/>
    <property type="project" value="UniProtKB-ARBA"/>
</dbReference>
<dbReference type="PANTHER" id="PTHR21502">
    <property type="entry name" value="ZINC FINGER PROTEIN DZIP1"/>
    <property type="match status" value="1"/>
</dbReference>
<keyword evidence="7" id="KW-0479">Metal-binding</keyword>
<evidence type="ECO:0000256" key="11">
    <source>
        <dbReference type="ARBA" id="ARBA00023054"/>
    </source>
</evidence>
<dbReference type="Proteomes" id="UP000504632">
    <property type="component" value="Chromosome 8"/>
</dbReference>
<evidence type="ECO:0000256" key="17">
    <source>
        <dbReference type="ARBA" id="ARBA00079993"/>
    </source>
</evidence>
<feature type="compositionally biased region" description="Polar residues" evidence="20">
    <location>
        <begin position="785"/>
        <end position="798"/>
    </location>
</feature>
<dbReference type="InParanoid" id="A0A6J2W0B3"/>
<evidence type="ECO:0000256" key="13">
    <source>
        <dbReference type="ARBA" id="ARBA00023212"/>
    </source>
</evidence>
<feature type="compositionally biased region" description="Low complexity" evidence="20">
    <location>
        <begin position="117"/>
        <end position="132"/>
    </location>
</feature>
<evidence type="ECO:0000256" key="5">
    <source>
        <dbReference type="ARBA" id="ARBA00022473"/>
    </source>
</evidence>
<dbReference type="GO" id="GO:0036064">
    <property type="term" value="C:ciliary basal body"/>
    <property type="evidence" value="ECO:0007669"/>
    <property type="project" value="UniProtKB-ARBA"/>
</dbReference>
<keyword evidence="9" id="KW-0970">Cilium biogenesis/degradation</keyword>
<evidence type="ECO:0000256" key="1">
    <source>
        <dbReference type="ARBA" id="ARBA00004114"/>
    </source>
</evidence>